<organism evidence="2 3">
    <name type="scientific">Roseospira goensis</name>
    <dbReference type="NCBI Taxonomy" id="391922"/>
    <lineage>
        <taxon>Bacteria</taxon>
        <taxon>Pseudomonadati</taxon>
        <taxon>Pseudomonadota</taxon>
        <taxon>Alphaproteobacteria</taxon>
        <taxon>Rhodospirillales</taxon>
        <taxon>Rhodospirillaceae</taxon>
        <taxon>Roseospira</taxon>
    </lineage>
</organism>
<feature type="domain" description="YjiS-like" evidence="1">
    <location>
        <begin position="87"/>
        <end position="123"/>
    </location>
</feature>
<dbReference type="RefSeq" id="WP_221237182.1">
    <property type="nucleotide sequence ID" value="NZ_JACIGI010000035.1"/>
</dbReference>
<dbReference type="AlphaFoldDB" id="A0A7W6S277"/>
<evidence type="ECO:0000259" key="1">
    <source>
        <dbReference type="Pfam" id="PF06568"/>
    </source>
</evidence>
<sequence>MWPYVDHTHEGRQTPEGAALHQASAVGTVLSAPFTMLPATFADALPANDRVGGPGDPLARHRWYGEREARPASNDDHWFRHGPIGWLVRTVRRWLERRELEATLLAMDDHQLEDIGLTRSDIDAVVAGRFQRPLP</sequence>
<dbReference type="Pfam" id="PF06568">
    <property type="entry name" value="YjiS-like"/>
    <property type="match status" value="1"/>
</dbReference>
<gene>
    <name evidence="2" type="ORF">GGD88_003128</name>
</gene>
<accession>A0A7W6S277</accession>
<dbReference type="InterPro" id="IPR009506">
    <property type="entry name" value="YjiS-like"/>
</dbReference>
<dbReference type="EMBL" id="JACIGI010000035">
    <property type="protein sequence ID" value="MBB4287381.1"/>
    <property type="molecule type" value="Genomic_DNA"/>
</dbReference>
<reference evidence="2 3" key="1">
    <citation type="submission" date="2020-08" db="EMBL/GenBank/DDBJ databases">
        <title>Genome sequencing of Purple Non-Sulfur Bacteria from various extreme environments.</title>
        <authorList>
            <person name="Mayer M."/>
        </authorList>
    </citation>
    <scope>NUCLEOTIDE SEQUENCE [LARGE SCALE GENOMIC DNA]</scope>
    <source>
        <strain evidence="2 3">JA135</strain>
    </source>
</reference>
<dbReference type="Proteomes" id="UP000555728">
    <property type="component" value="Unassembled WGS sequence"/>
</dbReference>
<name>A0A7W6S277_9PROT</name>
<proteinExistence type="predicted"/>
<keyword evidence="3" id="KW-1185">Reference proteome</keyword>
<protein>
    <submittedName>
        <fullName evidence="2">Uncharacterized protein YjiS (DUF1127 family)</fullName>
    </submittedName>
</protein>
<comment type="caution">
    <text evidence="2">The sequence shown here is derived from an EMBL/GenBank/DDBJ whole genome shotgun (WGS) entry which is preliminary data.</text>
</comment>
<evidence type="ECO:0000313" key="2">
    <source>
        <dbReference type="EMBL" id="MBB4287381.1"/>
    </source>
</evidence>
<evidence type="ECO:0000313" key="3">
    <source>
        <dbReference type="Proteomes" id="UP000555728"/>
    </source>
</evidence>